<evidence type="ECO:0000256" key="12">
    <source>
        <dbReference type="ARBA" id="ARBA00029354"/>
    </source>
</evidence>
<keyword evidence="7 13" id="KW-0378">Hydrolase</keyword>
<dbReference type="OrthoDB" id="9805499at2"/>
<dbReference type="InterPro" id="IPR020563">
    <property type="entry name" value="X-over_junc_endoDNase_Mg_BS"/>
</dbReference>
<keyword evidence="2 13" id="KW-0963">Cytoplasm</keyword>
<evidence type="ECO:0000313" key="16">
    <source>
        <dbReference type="Proteomes" id="UP000284177"/>
    </source>
</evidence>
<comment type="catalytic activity">
    <reaction evidence="12 13">
        <text>Endonucleolytic cleavage at a junction such as a reciprocal single-stranded crossover between two homologous DNA duplexes (Holliday junction).</text>
        <dbReference type="EC" id="3.1.21.10"/>
    </reaction>
</comment>
<feature type="active site" evidence="13">
    <location>
        <position position="7"/>
    </location>
</feature>
<evidence type="ECO:0000256" key="1">
    <source>
        <dbReference type="ARBA" id="ARBA00009518"/>
    </source>
</evidence>
<evidence type="ECO:0000256" key="10">
    <source>
        <dbReference type="ARBA" id="ARBA00023172"/>
    </source>
</evidence>
<dbReference type="InterPro" id="IPR036397">
    <property type="entry name" value="RNaseH_sf"/>
</dbReference>
<dbReference type="Pfam" id="PF02075">
    <property type="entry name" value="RuvC"/>
    <property type="match status" value="1"/>
</dbReference>
<dbReference type="GO" id="GO:0006310">
    <property type="term" value="P:DNA recombination"/>
    <property type="evidence" value="ECO:0007669"/>
    <property type="project" value="UniProtKB-UniRule"/>
</dbReference>
<dbReference type="GO" id="GO:0048476">
    <property type="term" value="C:Holliday junction resolvase complex"/>
    <property type="evidence" value="ECO:0007669"/>
    <property type="project" value="UniProtKB-UniRule"/>
</dbReference>
<dbReference type="NCBIfam" id="NF000711">
    <property type="entry name" value="PRK00039.2-1"/>
    <property type="match status" value="1"/>
</dbReference>
<comment type="subcellular location">
    <subcellularLocation>
        <location evidence="13">Cytoplasm</location>
    </subcellularLocation>
</comment>
<feature type="binding site" evidence="13">
    <location>
        <position position="140"/>
    </location>
    <ligand>
        <name>Mg(2+)</name>
        <dbReference type="ChEBI" id="CHEBI:18420"/>
        <label>1</label>
    </ligand>
</feature>
<dbReference type="PRINTS" id="PR00696">
    <property type="entry name" value="RSOLVASERUVC"/>
</dbReference>
<sequence>MRIIGVDPGIAITGYGIIEYRGNKFNVIDYGAITTESKLPFPKRLKIVYDNLYNILLEYKPEAFAIEELFFNKNVKTAIKIGQARGVEILAAANYGIDIYEYTPLQVKQGVVGYGRAQKRQVQEMVKMMLNLKEIPKPDDVADALAVAICHAHSGKFKDMFKME</sequence>
<dbReference type="PANTHER" id="PTHR30194:SF3">
    <property type="entry name" value="CROSSOVER JUNCTION ENDODEOXYRIBONUCLEASE RUVC"/>
    <property type="match status" value="1"/>
</dbReference>
<reference evidence="15 16" key="1">
    <citation type="submission" date="2016-08" db="EMBL/GenBank/DDBJ databases">
        <title>Novel Firmicutes and Novel Genomes.</title>
        <authorList>
            <person name="Poppleton D.I."/>
            <person name="Gribaldo S."/>
        </authorList>
    </citation>
    <scope>NUCLEOTIDE SEQUENCE [LARGE SCALE GENOMIC DNA]</scope>
    <source>
        <strain evidence="15 16">CTT3</strain>
    </source>
</reference>
<evidence type="ECO:0000256" key="3">
    <source>
        <dbReference type="ARBA" id="ARBA00022722"/>
    </source>
</evidence>
<evidence type="ECO:0000256" key="7">
    <source>
        <dbReference type="ARBA" id="ARBA00022801"/>
    </source>
</evidence>
<evidence type="ECO:0000256" key="4">
    <source>
        <dbReference type="ARBA" id="ARBA00022723"/>
    </source>
</evidence>
<keyword evidence="6 13" id="KW-0227">DNA damage</keyword>
<evidence type="ECO:0000256" key="11">
    <source>
        <dbReference type="ARBA" id="ARBA00023204"/>
    </source>
</evidence>
<gene>
    <name evidence="13" type="primary">ruvC</name>
    <name evidence="15" type="ORF">BET03_02225</name>
</gene>
<keyword evidence="10 13" id="KW-0233">DNA recombination</keyword>
<dbReference type="FunFam" id="3.30.420.10:FF:000002">
    <property type="entry name" value="Crossover junction endodeoxyribonuclease RuvC"/>
    <property type="match status" value="1"/>
</dbReference>
<dbReference type="GO" id="GO:0008821">
    <property type="term" value="F:crossover junction DNA endonuclease activity"/>
    <property type="evidence" value="ECO:0007669"/>
    <property type="project" value="UniProtKB-UniRule"/>
</dbReference>
<comment type="caution">
    <text evidence="15">The sequence shown here is derived from an EMBL/GenBank/DDBJ whole genome shotgun (WGS) entry which is preliminary data.</text>
</comment>
<comment type="subunit">
    <text evidence="13">Homodimer which binds Holliday junction (HJ) DNA. The HJ becomes 2-fold symmetrical on binding to RuvC with unstacked arms; it has a different conformation from HJ DNA in complex with RuvA. In the full resolvosome a probable DNA-RuvA(4)-RuvB(12)-RuvC(2) complex forms which resolves the HJ.</text>
</comment>
<evidence type="ECO:0000256" key="8">
    <source>
        <dbReference type="ARBA" id="ARBA00022842"/>
    </source>
</evidence>
<dbReference type="Proteomes" id="UP000284177">
    <property type="component" value="Unassembled WGS sequence"/>
</dbReference>
<keyword evidence="11 13" id="KW-0234">DNA repair</keyword>
<evidence type="ECO:0000256" key="9">
    <source>
        <dbReference type="ARBA" id="ARBA00023125"/>
    </source>
</evidence>
<keyword evidence="16" id="KW-1185">Reference proteome</keyword>
<dbReference type="CDD" id="cd16962">
    <property type="entry name" value="RuvC"/>
    <property type="match status" value="1"/>
</dbReference>
<evidence type="ECO:0000313" key="15">
    <source>
        <dbReference type="EMBL" id="RKD34665.1"/>
    </source>
</evidence>
<dbReference type="Gene3D" id="3.30.420.10">
    <property type="entry name" value="Ribonuclease H-like superfamily/Ribonuclease H"/>
    <property type="match status" value="1"/>
</dbReference>
<organism evidence="15 16">
    <name type="scientific">Thermohalobacter berrensis</name>
    <dbReference type="NCBI Taxonomy" id="99594"/>
    <lineage>
        <taxon>Bacteria</taxon>
        <taxon>Bacillati</taxon>
        <taxon>Bacillota</taxon>
        <taxon>Tissierellia</taxon>
        <taxon>Tissierellales</taxon>
        <taxon>Thermohalobacteraceae</taxon>
        <taxon>Thermohalobacter</taxon>
    </lineage>
</organism>
<dbReference type="EMBL" id="MCIB01000001">
    <property type="protein sequence ID" value="RKD34665.1"/>
    <property type="molecule type" value="Genomic_DNA"/>
</dbReference>
<dbReference type="GO" id="GO:0003677">
    <property type="term" value="F:DNA binding"/>
    <property type="evidence" value="ECO:0007669"/>
    <property type="project" value="UniProtKB-KW"/>
</dbReference>
<keyword evidence="5 13" id="KW-0255">Endonuclease</keyword>
<dbReference type="InterPro" id="IPR012337">
    <property type="entry name" value="RNaseH-like_sf"/>
</dbReference>
<evidence type="ECO:0000256" key="13">
    <source>
        <dbReference type="HAMAP-Rule" id="MF_00034"/>
    </source>
</evidence>
<proteinExistence type="inferred from homology"/>
<keyword evidence="9 13" id="KW-0238">DNA-binding</keyword>
<accession>A0A419TB27</accession>
<evidence type="ECO:0000256" key="6">
    <source>
        <dbReference type="ARBA" id="ARBA00022763"/>
    </source>
</evidence>
<dbReference type="RefSeq" id="WP_120166794.1">
    <property type="nucleotide sequence ID" value="NZ_MCIB01000001.1"/>
</dbReference>
<dbReference type="AlphaFoldDB" id="A0A419TB27"/>
<dbReference type="PANTHER" id="PTHR30194">
    <property type="entry name" value="CROSSOVER JUNCTION ENDODEOXYRIBONUCLEASE RUVC"/>
    <property type="match status" value="1"/>
</dbReference>
<name>A0A419TB27_9FIRM</name>
<dbReference type="NCBIfam" id="TIGR00228">
    <property type="entry name" value="ruvC"/>
    <property type="match status" value="1"/>
</dbReference>
<dbReference type="GO" id="GO:0000287">
    <property type="term" value="F:magnesium ion binding"/>
    <property type="evidence" value="ECO:0007669"/>
    <property type="project" value="UniProtKB-UniRule"/>
</dbReference>
<comment type="similarity">
    <text evidence="1 13">Belongs to the RuvC family.</text>
</comment>
<feature type="binding site" evidence="13">
    <location>
        <position position="67"/>
    </location>
    <ligand>
        <name>Mg(2+)</name>
        <dbReference type="ChEBI" id="CHEBI:18420"/>
        <label>2</label>
    </ligand>
</feature>
<evidence type="ECO:0000256" key="5">
    <source>
        <dbReference type="ARBA" id="ARBA00022759"/>
    </source>
</evidence>
<dbReference type="GO" id="GO:0006281">
    <property type="term" value="P:DNA repair"/>
    <property type="evidence" value="ECO:0007669"/>
    <property type="project" value="UniProtKB-UniRule"/>
</dbReference>
<dbReference type="EC" id="3.1.21.10" evidence="13 14"/>
<comment type="cofactor">
    <cofactor evidence="13">
        <name>Mg(2+)</name>
        <dbReference type="ChEBI" id="CHEBI:18420"/>
    </cofactor>
    <text evidence="13">Binds 2 Mg(2+) ion per subunit.</text>
</comment>
<comment type="function">
    <text evidence="13">The RuvA-RuvB-RuvC complex processes Holliday junction (HJ) DNA during genetic recombination and DNA repair. Endonuclease that resolves HJ intermediates. Cleaves cruciform DNA by making single-stranded nicks across the HJ at symmetrical positions within the homologous arms, yielding a 5'-phosphate and a 3'-hydroxyl group; requires a central core of homology in the junction. The consensus cleavage sequence is 5'-(A/T)TT(C/G)-3'. Cleavage occurs on the 3'-side of the TT dinucleotide at the point of strand exchange. HJ branch migration catalyzed by RuvA-RuvB allows RuvC to scan DNA until it finds its consensus sequence, where it cleaves and resolves the cruciform DNA.</text>
</comment>
<keyword evidence="4 13" id="KW-0479">Metal-binding</keyword>
<keyword evidence="3 13" id="KW-0540">Nuclease</keyword>
<evidence type="ECO:0000256" key="2">
    <source>
        <dbReference type="ARBA" id="ARBA00022490"/>
    </source>
</evidence>
<feature type="active site" evidence="13">
    <location>
        <position position="67"/>
    </location>
</feature>
<dbReference type="PROSITE" id="PS01321">
    <property type="entry name" value="RUVC"/>
    <property type="match status" value="1"/>
</dbReference>
<feature type="binding site" evidence="13">
    <location>
        <position position="7"/>
    </location>
    <ligand>
        <name>Mg(2+)</name>
        <dbReference type="ChEBI" id="CHEBI:18420"/>
        <label>1</label>
    </ligand>
</feature>
<dbReference type="SUPFAM" id="SSF53098">
    <property type="entry name" value="Ribonuclease H-like"/>
    <property type="match status" value="1"/>
</dbReference>
<dbReference type="GO" id="GO:0005737">
    <property type="term" value="C:cytoplasm"/>
    <property type="evidence" value="ECO:0007669"/>
    <property type="project" value="UniProtKB-SubCell"/>
</dbReference>
<feature type="active site" evidence="13">
    <location>
        <position position="140"/>
    </location>
</feature>
<keyword evidence="8 13" id="KW-0460">Magnesium</keyword>
<protein>
    <recommendedName>
        <fullName evidence="13 14">Crossover junction endodeoxyribonuclease RuvC</fullName>
        <ecNumber evidence="13 14">3.1.21.10</ecNumber>
    </recommendedName>
    <alternativeName>
        <fullName evidence="13">Holliday junction nuclease RuvC</fullName>
    </alternativeName>
    <alternativeName>
        <fullName evidence="13">Holliday junction resolvase RuvC</fullName>
    </alternativeName>
</protein>
<evidence type="ECO:0000256" key="14">
    <source>
        <dbReference type="NCBIfam" id="TIGR00228"/>
    </source>
</evidence>
<dbReference type="InterPro" id="IPR002176">
    <property type="entry name" value="X-over_junc_endoDNase_RuvC"/>
</dbReference>
<dbReference type="HAMAP" id="MF_00034">
    <property type="entry name" value="RuvC"/>
    <property type="match status" value="1"/>
</dbReference>